<comment type="caution">
    <text evidence="2">The sequence shown here is derived from an EMBL/GenBank/DDBJ whole genome shotgun (WGS) entry which is preliminary data.</text>
</comment>
<organism evidence="2 3">
    <name type="scientific">Cylindrotheca closterium</name>
    <dbReference type="NCBI Taxonomy" id="2856"/>
    <lineage>
        <taxon>Eukaryota</taxon>
        <taxon>Sar</taxon>
        <taxon>Stramenopiles</taxon>
        <taxon>Ochrophyta</taxon>
        <taxon>Bacillariophyta</taxon>
        <taxon>Bacillariophyceae</taxon>
        <taxon>Bacillariophycidae</taxon>
        <taxon>Bacillariales</taxon>
        <taxon>Bacillariaceae</taxon>
        <taxon>Cylindrotheca</taxon>
    </lineage>
</organism>
<gene>
    <name evidence="2" type="ORF">CYCCA115_LOCUS21408</name>
</gene>
<keyword evidence="1" id="KW-0732">Signal</keyword>
<dbReference type="InterPro" id="IPR050600">
    <property type="entry name" value="SETD3_SETD6_MTase"/>
</dbReference>
<evidence type="ECO:0000256" key="1">
    <source>
        <dbReference type="SAM" id="SignalP"/>
    </source>
</evidence>
<feature type="chain" id="PRO_5041903565" description="SET domain-containing protein" evidence="1">
    <location>
        <begin position="32"/>
        <end position="451"/>
    </location>
</feature>
<protein>
    <recommendedName>
        <fullName evidence="4">SET domain-containing protein</fullName>
    </recommendedName>
</protein>
<dbReference type="PANTHER" id="PTHR13271">
    <property type="entry name" value="UNCHARACTERIZED PUTATIVE METHYLTRANSFERASE"/>
    <property type="match status" value="1"/>
</dbReference>
<dbReference type="AlphaFoldDB" id="A0AAD2JMV2"/>
<evidence type="ECO:0008006" key="4">
    <source>
        <dbReference type="Google" id="ProtNLM"/>
    </source>
</evidence>
<name>A0AAD2JMV2_9STRA</name>
<dbReference type="PANTHER" id="PTHR13271:SF137">
    <property type="entry name" value="SET DOMAIN-CONTAINING PROTEIN"/>
    <property type="match status" value="1"/>
</dbReference>
<dbReference type="Proteomes" id="UP001295423">
    <property type="component" value="Unassembled WGS sequence"/>
</dbReference>
<dbReference type="Gene3D" id="3.90.1410.10">
    <property type="entry name" value="set domain protein methyltransferase, domain 1"/>
    <property type="match status" value="1"/>
</dbReference>
<dbReference type="SUPFAM" id="SSF82199">
    <property type="entry name" value="SET domain"/>
    <property type="match status" value="1"/>
</dbReference>
<evidence type="ECO:0000313" key="3">
    <source>
        <dbReference type="Proteomes" id="UP001295423"/>
    </source>
</evidence>
<reference evidence="2" key="1">
    <citation type="submission" date="2023-08" db="EMBL/GenBank/DDBJ databases">
        <authorList>
            <person name="Audoor S."/>
            <person name="Bilcke G."/>
        </authorList>
    </citation>
    <scope>NUCLEOTIDE SEQUENCE</scope>
</reference>
<proteinExistence type="predicted"/>
<sequence length="451" mass="51076">MNRSRIRHVHPTRRLQLALLLLLSFNLAVFAFQPNAPRIMTRSNDIQLQMYVDIQESAPRDIGTMDEWATSCGVQRCEGFQLTPTQDVPVLEVGVMTATDLPNGSPVLFVPGGMCLSSQQSLQEIGKLEAAEQRLISAKASEHVPQFYLFLKILIEFEKGDQSPWFPWFNALPRYYANGASMTPFCFDCLPPLASSLAMGERIKFIQFFQALRYVDFLSDNVKSSKDLAKWAFAVVYTRGFPTPDGDFKIAPMADMFDHGSDPEVSLQYDEEGNCVVYSCKDVPAGSPLRLSYGDSTNPTQLFARYGFLDETSEASFCKIMISQPSKELVDMGYAQNRMLFYKNTGEISQEVWDVLLYQILTSDANVQNQFYQAHINGDYQTKQAIHDHYFPQTSVALNNHVNTFLKDLDNLQKKGVGKDVNEHPRLPLIMQHNEFVKQTFLAVQAQLAQY</sequence>
<keyword evidence="3" id="KW-1185">Reference proteome</keyword>
<dbReference type="EMBL" id="CAKOGP040002225">
    <property type="protein sequence ID" value="CAJ1965816.1"/>
    <property type="molecule type" value="Genomic_DNA"/>
</dbReference>
<evidence type="ECO:0000313" key="2">
    <source>
        <dbReference type="EMBL" id="CAJ1965816.1"/>
    </source>
</evidence>
<accession>A0AAD2JMV2</accession>
<dbReference type="InterPro" id="IPR046341">
    <property type="entry name" value="SET_dom_sf"/>
</dbReference>
<dbReference type="GO" id="GO:0016279">
    <property type="term" value="F:protein-lysine N-methyltransferase activity"/>
    <property type="evidence" value="ECO:0007669"/>
    <property type="project" value="TreeGrafter"/>
</dbReference>
<feature type="signal peptide" evidence="1">
    <location>
        <begin position="1"/>
        <end position="31"/>
    </location>
</feature>
<dbReference type="CDD" id="cd10527">
    <property type="entry name" value="SET_LSMT"/>
    <property type="match status" value="1"/>
</dbReference>